<reference evidence="3 4" key="1">
    <citation type="journal article" date="2021" name="Int. J. Syst. Evol. Microbiol.">
        <title>Reticulibacter mediterranei gen. nov., sp. nov., within the new family Reticulibacteraceae fam. nov., and Ktedonospora formicarum gen. nov., sp. nov., Ktedonobacter robiniae sp. nov., Dictyobacter formicarum sp. nov. and Dictyobacter arantiisoli sp. nov., belonging to the class Ktedonobacteria.</title>
        <authorList>
            <person name="Yabe S."/>
            <person name="Zheng Y."/>
            <person name="Wang C.M."/>
            <person name="Sakai Y."/>
            <person name="Abe K."/>
            <person name="Yokota A."/>
            <person name="Donadio S."/>
            <person name="Cavaletti L."/>
            <person name="Monciardini P."/>
        </authorList>
    </citation>
    <scope>NUCLEOTIDE SEQUENCE [LARGE SCALE GENOMIC DNA]</scope>
    <source>
        <strain evidence="3 4">SOSP1-9</strain>
    </source>
</reference>
<feature type="region of interest" description="Disordered" evidence="1">
    <location>
        <begin position="1"/>
        <end position="26"/>
    </location>
</feature>
<evidence type="ECO:0000313" key="3">
    <source>
        <dbReference type="EMBL" id="GHO88259.1"/>
    </source>
</evidence>
<organism evidence="3 4">
    <name type="scientific">Dictyobacter formicarum</name>
    <dbReference type="NCBI Taxonomy" id="2778368"/>
    <lineage>
        <taxon>Bacteria</taxon>
        <taxon>Bacillati</taxon>
        <taxon>Chloroflexota</taxon>
        <taxon>Ktedonobacteria</taxon>
        <taxon>Ktedonobacterales</taxon>
        <taxon>Dictyobacteraceae</taxon>
        <taxon>Dictyobacter</taxon>
    </lineage>
</organism>
<evidence type="ECO:0000313" key="2">
    <source>
        <dbReference type="EMBL" id="GHO88139.1"/>
    </source>
</evidence>
<dbReference type="EMBL" id="BNJJ01000022">
    <property type="protein sequence ID" value="GHO88139.1"/>
    <property type="molecule type" value="Genomic_DNA"/>
</dbReference>
<dbReference type="Proteomes" id="UP000635565">
    <property type="component" value="Unassembled WGS sequence"/>
</dbReference>
<name>A0ABQ3VPS4_9CHLR</name>
<sequence>MSTNYSYSSYEQDRIRQAEERKNAPPQCPHCGAAINQDLSAYGSKVRYHCGSQACRKAVSRANIAERKRQERHAARARILTYCEQQLDSESKRAVMEMTDLLMNYDQEHGHDLAQSIVQVIEAKRCKHDRIAVLIESASAAKRQAREAVFYNQELEALYTHRIKELESELSMYQLLQKAIDDIAAQQLGQQREEPEEDEDQARVLATLAQAGLRPYIGQQEDEDDPEE</sequence>
<evidence type="ECO:0000256" key="1">
    <source>
        <dbReference type="SAM" id="MobiDB-lite"/>
    </source>
</evidence>
<feature type="compositionally biased region" description="Basic and acidic residues" evidence="1">
    <location>
        <begin position="11"/>
        <end position="23"/>
    </location>
</feature>
<proteinExistence type="predicted"/>
<evidence type="ECO:0000313" key="4">
    <source>
        <dbReference type="Proteomes" id="UP000635565"/>
    </source>
</evidence>
<comment type="caution">
    <text evidence="3">The sequence shown here is derived from an EMBL/GenBank/DDBJ whole genome shotgun (WGS) entry which is preliminary data.</text>
</comment>
<protein>
    <recommendedName>
        <fullName evidence="5">Transposase</fullName>
    </recommendedName>
</protein>
<keyword evidence="4" id="KW-1185">Reference proteome</keyword>
<dbReference type="EMBL" id="BNJJ01000022">
    <property type="protein sequence ID" value="GHO88259.1"/>
    <property type="molecule type" value="Genomic_DNA"/>
</dbReference>
<accession>A0ABQ3VPS4</accession>
<dbReference type="RefSeq" id="WP_201365758.1">
    <property type="nucleotide sequence ID" value="NZ_BNJJ01000022.1"/>
</dbReference>
<gene>
    <name evidence="2" type="ORF">KSZ_61450</name>
    <name evidence="3" type="ORF">KSZ_62650</name>
</gene>
<feature type="compositionally biased region" description="Polar residues" evidence="1">
    <location>
        <begin position="1"/>
        <end position="10"/>
    </location>
</feature>
<evidence type="ECO:0008006" key="5">
    <source>
        <dbReference type="Google" id="ProtNLM"/>
    </source>
</evidence>